<organism evidence="2 3">
    <name type="scientific">Rhipicephalus sanguineus</name>
    <name type="common">Brown dog tick</name>
    <name type="synonym">Ixodes sanguineus</name>
    <dbReference type="NCBI Taxonomy" id="34632"/>
    <lineage>
        <taxon>Eukaryota</taxon>
        <taxon>Metazoa</taxon>
        <taxon>Ecdysozoa</taxon>
        <taxon>Arthropoda</taxon>
        <taxon>Chelicerata</taxon>
        <taxon>Arachnida</taxon>
        <taxon>Acari</taxon>
        <taxon>Parasitiformes</taxon>
        <taxon>Ixodida</taxon>
        <taxon>Ixodoidea</taxon>
        <taxon>Ixodidae</taxon>
        <taxon>Rhipicephalinae</taxon>
        <taxon>Rhipicephalus</taxon>
        <taxon>Rhipicephalus</taxon>
    </lineage>
</organism>
<evidence type="ECO:0000256" key="1">
    <source>
        <dbReference type="SAM" id="MobiDB-lite"/>
    </source>
</evidence>
<accession>A0A9D4PGS5</accession>
<keyword evidence="3" id="KW-1185">Reference proteome</keyword>
<dbReference type="AlphaFoldDB" id="A0A9D4PGS5"/>
<comment type="caution">
    <text evidence="2">The sequence shown here is derived from an EMBL/GenBank/DDBJ whole genome shotgun (WGS) entry which is preliminary data.</text>
</comment>
<protein>
    <submittedName>
        <fullName evidence="2">Uncharacterized protein</fullName>
    </submittedName>
</protein>
<dbReference type="Proteomes" id="UP000821837">
    <property type="component" value="Chromosome 8"/>
</dbReference>
<sequence>MWPHGLRSVSASQEPTAEDKVWCHHLCSWVHRRRSTPECVSGRPCDRDDPDQDSAPQERKTLLLKPRWGPVEQNKEAAAVPKSPQPAPKASSILADRDSLTRLPESLRSKHG</sequence>
<evidence type="ECO:0000313" key="3">
    <source>
        <dbReference type="Proteomes" id="UP000821837"/>
    </source>
</evidence>
<gene>
    <name evidence="2" type="ORF">HPB52_019141</name>
</gene>
<feature type="compositionally biased region" description="Basic and acidic residues" evidence="1">
    <location>
        <begin position="95"/>
        <end position="112"/>
    </location>
</feature>
<proteinExistence type="predicted"/>
<feature type="compositionally biased region" description="Low complexity" evidence="1">
    <location>
        <begin position="77"/>
        <end position="92"/>
    </location>
</feature>
<feature type="region of interest" description="Disordered" evidence="1">
    <location>
        <begin position="35"/>
        <end position="112"/>
    </location>
</feature>
<name>A0A9D4PGS5_RHISA</name>
<reference evidence="2" key="1">
    <citation type="journal article" date="2020" name="Cell">
        <title>Large-Scale Comparative Analyses of Tick Genomes Elucidate Their Genetic Diversity and Vector Capacities.</title>
        <authorList>
            <consortium name="Tick Genome and Microbiome Consortium (TIGMIC)"/>
            <person name="Jia N."/>
            <person name="Wang J."/>
            <person name="Shi W."/>
            <person name="Du L."/>
            <person name="Sun Y."/>
            <person name="Zhan W."/>
            <person name="Jiang J.F."/>
            <person name="Wang Q."/>
            <person name="Zhang B."/>
            <person name="Ji P."/>
            <person name="Bell-Sakyi L."/>
            <person name="Cui X.M."/>
            <person name="Yuan T.T."/>
            <person name="Jiang B.G."/>
            <person name="Yang W.F."/>
            <person name="Lam T.T."/>
            <person name="Chang Q.C."/>
            <person name="Ding S.J."/>
            <person name="Wang X.J."/>
            <person name="Zhu J.G."/>
            <person name="Ruan X.D."/>
            <person name="Zhao L."/>
            <person name="Wei J.T."/>
            <person name="Ye R.Z."/>
            <person name="Que T.C."/>
            <person name="Du C.H."/>
            <person name="Zhou Y.H."/>
            <person name="Cheng J.X."/>
            <person name="Dai P.F."/>
            <person name="Guo W.B."/>
            <person name="Han X.H."/>
            <person name="Huang E.J."/>
            <person name="Li L.F."/>
            <person name="Wei W."/>
            <person name="Gao Y.C."/>
            <person name="Liu J.Z."/>
            <person name="Shao H.Z."/>
            <person name="Wang X."/>
            <person name="Wang C.C."/>
            <person name="Yang T.C."/>
            <person name="Huo Q.B."/>
            <person name="Li W."/>
            <person name="Chen H.Y."/>
            <person name="Chen S.E."/>
            <person name="Zhou L.G."/>
            <person name="Ni X.B."/>
            <person name="Tian J.H."/>
            <person name="Sheng Y."/>
            <person name="Liu T."/>
            <person name="Pan Y.S."/>
            <person name="Xia L.Y."/>
            <person name="Li J."/>
            <person name="Zhao F."/>
            <person name="Cao W.C."/>
        </authorList>
    </citation>
    <scope>NUCLEOTIDE SEQUENCE</scope>
    <source>
        <strain evidence="2">Rsan-2018</strain>
    </source>
</reference>
<evidence type="ECO:0000313" key="2">
    <source>
        <dbReference type="EMBL" id="KAH7939912.1"/>
    </source>
</evidence>
<dbReference type="EMBL" id="JABSTV010001254">
    <property type="protein sequence ID" value="KAH7939912.1"/>
    <property type="molecule type" value="Genomic_DNA"/>
</dbReference>
<reference evidence="2" key="2">
    <citation type="submission" date="2021-09" db="EMBL/GenBank/DDBJ databases">
        <authorList>
            <person name="Jia N."/>
            <person name="Wang J."/>
            <person name="Shi W."/>
            <person name="Du L."/>
            <person name="Sun Y."/>
            <person name="Zhan W."/>
            <person name="Jiang J."/>
            <person name="Wang Q."/>
            <person name="Zhang B."/>
            <person name="Ji P."/>
            <person name="Sakyi L.B."/>
            <person name="Cui X."/>
            <person name="Yuan T."/>
            <person name="Jiang B."/>
            <person name="Yang W."/>
            <person name="Lam T.T.-Y."/>
            <person name="Chang Q."/>
            <person name="Ding S."/>
            <person name="Wang X."/>
            <person name="Zhu J."/>
            <person name="Ruan X."/>
            <person name="Zhao L."/>
            <person name="Wei J."/>
            <person name="Que T."/>
            <person name="Du C."/>
            <person name="Cheng J."/>
            <person name="Dai P."/>
            <person name="Han X."/>
            <person name="Huang E."/>
            <person name="Gao Y."/>
            <person name="Liu J."/>
            <person name="Shao H."/>
            <person name="Ye R."/>
            <person name="Li L."/>
            <person name="Wei W."/>
            <person name="Wang X."/>
            <person name="Wang C."/>
            <person name="Huo Q."/>
            <person name="Li W."/>
            <person name="Guo W."/>
            <person name="Chen H."/>
            <person name="Chen S."/>
            <person name="Zhou L."/>
            <person name="Zhou L."/>
            <person name="Ni X."/>
            <person name="Tian J."/>
            <person name="Zhou Y."/>
            <person name="Sheng Y."/>
            <person name="Liu T."/>
            <person name="Pan Y."/>
            <person name="Xia L."/>
            <person name="Li J."/>
            <person name="Zhao F."/>
            <person name="Cao W."/>
        </authorList>
    </citation>
    <scope>NUCLEOTIDE SEQUENCE</scope>
    <source>
        <strain evidence="2">Rsan-2018</strain>
        <tissue evidence="2">Larvae</tissue>
    </source>
</reference>